<name>A0A0N4T4R3_BRUPA</name>
<reference evidence="3" key="1">
    <citation type="submission" date="2017-02" db="UniProtKB">
        <authorList>
            <consortium name="WormBaseParasite"/>
        </authorList>
    </citation>
    <scope>IDENTIFICATION</scope>
</reference>
<proteinExistence type="predicted"/>
<dbReference type="EMBL" id="UZAD01000765">
    <property type="protein sequence ID" value="VDN84352.1"/>
    <property type="molecule type" value="Genomic_DNA"/>
</dbReference>
<organism evidence="3">
    <name type="scientific">Brugia pahangi</name>
    <name type="common">Filarial nematode worm</name>
    <dbReference type="NCBI Taxonomy" id="6280"/>
    <lineage>
        <taxon>Eukaryota</taxon>
        <taxon>Metazoa</taxon>
        <taxon>Ecdysozoa</taxon>
        <taxon>Nematoda</taxon>
        <taxon>Chromadorea</taxon>
        <taxon>Rhabditida</taxon>
        <taxon>Spirurina</taxon>
        <taxon>Spiruromorpha</taxon>
        <taxon>Filarioidea</taxon>
        <taxon>Onchocercidae</taxon>
        <taxon>Brugia</taxon>
    </lineage>
</organism>
<gene>
    <name evidence="1" type="ORF">BPAG_LOCUS3166</name>
</gene>
<accession>A0A0N4T4R3</accession>
<evidence type="ECO:0000313" key="3">
    <source>
        <dbReference type="WBParaSite" id="BPAG_0000319301-mRNA-1"/>
    </source>
</evidence>
<dbReference type="AlphaFoldDB" id="A0A0N4T4R3"/>
<sequence length="89" mass="10043">MRRKKREEMHQCLELLFRGLTHFGDTIEGFTHSGDTIDGFTHSGDTIEGFTNSGDTIEAMSHTNLFPPFTHKTNLVNNLVFSSIRNSSI</sequence>
<keyword evidence="2" id="KW-1185">Reference proteome</keyword>
<evidence type="ECO:0000313" key="1">
    <source>
        <dbReference type="EMBL" id="VDN84352.1"/>
    </source>
</evidence>
<dbReference type="WBParaSite" id="BPAG_0000319301-mRNA-1">
    <property type="protein sequence ID" value="BPAG_0000319301-mRNA-1"/>
    <property type="gene ID" value="BPAG_0000319301"/>
</dbReference>
<evidence type="ECO:0000313" key="2">
    <source>
        <dbReference type="Proteomes" id="UP000278627"/>
    </source>
</evidence>
<dbReference type="Proteomes" id="UP000278627">
    <property type="component" value="Unassembled WGS sequence"/>
</dbReference>
<protein>
    <submittedName>
        <fullName evidence="1 3">Uncharacterized protein</fullName>
    </submittedName>
</protein>
<reference evidence="1 2" key="2">
    <citation type="submission" date="2018-11" db="EMBL/GenBank/DDBJ databases">
        <authorList>
            <consortium name="Pathogen Informatics"/>
        </authorList>
    </citation>
    <scope>NUCLEOTIDE SEQUENCE [LARGE SCALE GENOMIC DNA]</scope>
</reference>